<dbReference type="GO" id="GO:0006167">
    <property type="term" value="P:AMP biosynthetic process"/>
    <property type="evidence" value="ECO:0007669"/>
    <property type="project" value="TreeGrafter"/>
</dbReference>
<dbReference type="Pfam" id="PF00293">
    <property type="entry name" value="NUDIX"/>
    <property type="match status" value="1"/>
</dbReference>
<dbReference type="Proteomes" id="UP000581206">
    <property type="component" value="Unassembled WGS sequence"/>
</dbReference>
<dbReference type="PANTHER" id="PTHR21340">
    <property type="entry name" value="DIADENOSINE 5,5-P1,P4-TETRAPHOSPHATE PYROPHOSPHOHYDROLASE MUTT"/>
    <property type="match status" value="1"/>
</dbReference>
<dbReference type="InterPro" id="IPR029033">
    <property type="entry name" value="His_PPase_superfam"/>
</dbReference>
<proteinExistence type="predicted"/>
<evidence type="ECO:0000313" key="4">
    <source>
        <dbReference type="Proteomes" id="UP000581206"/>
    </source>
</evidence>
<dbReference type="Gene3D" id="3.40.50.1240">
    <property type="entry name" value="Phosphoglycerate mutase-like"/>
    <property type="match status" value="1"/>
</dbReference>
<keyword evidence="4" id="KW-1185">Reference proteome</keyword>
<evidence type="ECO:0000256" key="1">
    <source>
        <dbReference type="ARBA" id="ARBA00022801"/>
    </source>
</evidence>
<dbReference type="InterPro" id="IPR051325">
    <property type="entry name" value="Nudix_hydrolase_domain"/>
</dbReference>
<gene>
    <name evidence="3" type="ORF">HGA03_10370</name>
</gene>
<name>A0A7X6QZG9_9CELL</name>
<dbReference type="SUPFAM" id="SSF53254">
    <property type="entry name" value="Phosphoglycerate mutase-like"/>
    <property type="match status" value="1"/>
</dbReference>
<sequence>MSPGTTVADAARAARTAREAKRPQLVEAAGALVWRVRQGRLQVALVHRPRYRDWSWPKGKVEPEEHVTVAAIREVEEETGLPIVLGRPLPGLEYALSDGRHKRVHYWAAQVAGRPEGPALHARPPFAHAEASEIDRVAWMDATVARRKLTRRADTEPLDTLVKAHQRGRLDTRAFVVVRHGRARSRAAHDGAEQTRPLTPVGRRQAEGLVPLLSAFGVAELVSSPWARCRGTVEPYATAAGLPVTELAPLTEHAHRDDPAGTAAAVEALITERAGVVDLALCTHRPVLPTVVGVIADRARGKARAALPTADPWLRPGEMLVAHVATAPDQQGRLRVQAVERHLP</sequence>
<dbReference type="InterPro" id="IPR000086">
    <property type="entry name" value="NUDIX_hydrolase_dom"/>
</dbReference>
<dbReference type="PANTHER" id="PTHR21340:SF0">
    <property type="entry name" value="BIS(5'-NUCLEOSYL)-TETRAPHOSPHATASE [ASYMMETRICAL]"/>
    <property type="match status" value="1"/>
</dbReference>
<comment type="caution">
    <text evidence="3">The sequence shown here is derived from an EMBL/GenBank/DDBJ whole genome shotgun (WGS) entry which is preliminary data.</text>
</comment>
<evidence type="ECO:0000313" key="3">
    <source>
        <dbReference type="EMBL" id="NKY23066.1"/>
    </source>
</evidence>
<dbReference type="EMBL" id="JAAXOX010000004">
    <property type="protein sequence ID" value="NKY23066.1"/>
    <property type="molecule type" value="Genomic_DNA"/>
</dbReference>
<dbReference type="PROSITE" id="PS51462">
    <property type="entry name" value="NUDIX"/>
    <property type="match status" value="1"/>
</dbReference>
<dbReference type="RefSeq" id="WP_168630185.1">
    <property type="nucleotide sequence ID" value="NZ_BONL01000001.1"/>
</dbReference>
<dbReference type="PROSITE" id="PS00893">
    <property type="entry name" value="NUDIX_BOX"/>
    <property type="match status" value="1"/>
</dbReference>
<dbReference type="GO" id="GO:0006754">
    <property type="term" value="P:ATP biosynthetic process"/>
    <property type="evidence" value="ECO:0007669"/>
    <property type="project" value="TreeGrafter"/>
</dbReference>
<feature type="domain" description="Nudix hydrolase" evidence="2">
    <location>
        <begin position="24"/>
        <end position="163"/>
    </location>
</feature>
<organism evidence="3 4">
    <name type="scientific">Cellulomonas denverensis</name>
    <dbReference type="NCBI Taxonomy" id="264297"/>
    <lineage>
        <taxon>Bacteria</taxon>
        <taxon>Bacillati</taxon>
        <taxon>Actinomycetota</taxon>
        <taxon>Actinomycetes</taxon>
        <taxon>Micrococcales</taxon>
        <taxon>Cellulomonadaceae</taxon>
        <taxon>Cellulomonas</taxon>
    </lineage>
</organism>
<dbReference type="AlphaFoldDB" id="A0A7X6QZG9"/>
<dbReference type="CDD" id="cd03673">
    <property type="entry name" value="NUDIX_Ap6A_hydrolase"/>
    <property type="match status" value="1"/>
</dbReference>
<dbReference type="Pfam" id="PF00300">
    <property type="entry name" value="His_Phos_1"/>
    <property type="match status" value="1"/>
</dbReference>
<dbReference type="InterPro" id="IPR013078">
    <property type="entry name" value="His_Pase_superF_clade-1"/>
</dbReference>
<dbReference type="InterPro" id="IPR020084">
    <property type="entry name" value="NUDIX_hydrolase_CS"/>
</dbReference>
<dbReference type="InterPro" id="IPR015797">
    <property type="entry name" value="NUDIX_hydrolase-like_dom_sf"/>
</dbReference>
<protein>
    <submittedName>
        <fullName evidence="3">NUDIX hydrolase</fullName>
    </submittedName>
</protein>
<keyword evidence="1 3" id="KW-0378">Hydrolase</keyword>
<dbReference type="GO" id="GO:0004081">
    <property type="term" value="F:bis(5'-nucleosyl)-tetraphosphatase (asymmetrical) activity"/>
    <property type="evidence" value="ECO:0007669"/>
    <property type="project" value="TreeGrafter"/>
</dbReference>
<evidence type="ECO:0000259" key="2">
    <source>
        <dbReference type="PROSITE" id="PS51462"/>
    </source>
</evidence>
<dbReference type="SMART" id="SM00855">
    <property type="entry name" value="PGAM"/>
    <property type="match status" value="1"/>
</dbReference>
<reference evidence="3 4" key="1">
    <citation type="submission" date="2020-04" db="EMBL/GenBank/DDBJ databases">
        <title>MicrobeNet Type strains.</title>
        <authorList>
            <person name="Nicholson A.C."/>
        </authorList>
    </citation>
    <scope>NUCLEOTIDE SEQUENCE [LARGE SCALE GENOMIC DNA]</scope>
    <source>
        <strain evidence="3 4">ATCC BAA-788</strain>
    </source>
</reference>
<dbReference type="SUPFAM" id="SSF55811">
    <property type="entry name" value="Nudix"/>
    <property type="match status" value="1"/>
</dbReference>
<dbReference type="Gene3D" id="3.90.79.10">
    <property type="entry name" value="Nucleoside Triphosphate Pyrophosphohydrolase"/>
    <property type="match status" value="1"/>
</dbReference>
<accession>A0A7X6QZG9</accession>